<dbReference type="PANTHER" id="PTHR37951:SF1">
    <property type="entry name" value="TYPE VI SECRETION SYSTEM COMPONENT TSSA1"/>
    <property type="match status" value="1"/>
</dbReference>
<dbReference type="Proteomes" id="UP000430081">
    <property type="component" value="Unassembled WGS sequence"/>
</dbReference>
<feature type="domain" description="ImpA N-terminal" evidence="1">
    <location>
        <begin position="7"/>
        <end position="133"/>
    </location>
</feature>
<sequence>MDTSLSDPVSVECPCGPDLEYDPEYLLLFTRALAREEAQYGDFVSTPETINWAELERDARRLLARSKDIRILVVLLRCRIQQAGASGLAEALTLLETLCATYPDAIHPQLLAVEDTTAEEAAVARSNALSALLDHEGVMADIRGITLSNNAAMRLQVRDVERSLSASRPADALAPESVRQQLADLEARGALPLDAFRQAAEATERLQHHARETLNDQAPDFSRLRQLLALLPGAVKTTTQEIPPQPQAVQPESAAIVHAEQMQAEHVAPPVHITAEISPMPGAEPRQIRDRNDALERLRVIRRWFEHSEPSSPTIPLLRQAERLVGKRFSEVINEIPVELLEKWDALE</sequence>
<evidence type="ECO:0000313" key="5">
    <source>
        <dbReference type="Proteomes" id="UP000462271"/>
    </source>
</evidence>
<dbReference type="Proteomes" id="UP000462271">
    <property type="component" value="Unassembled WGS sequence"/>
</dbReference>
<dbReference type="RefSeq" id="WP_157704380.1">
    <property type="nucleotide sequence ID" value="NZ_JANFDX010000021.1"/>
</dbReference>
<evidence type="ECO:0000259" key="1">
    <source>
        <dbReference type="Pfam" id="PF06812"/>
    </source>
</evidence>
<organism evidence="3 4">
    <name type="scientific">Escherichia coli</name>
    <dbReference type="NCBI Taxonomy" id="562"/>
    <lineage>
        <taxon>Bacteria</taxon>
        <taxon>Pseudomonadati</taxon>
        <taxon>Pseudomonadota</taxon>
        <taxon>Gammaproteobacteria</taxon>
        <taxon>Enterobacterales</taxon>
        <taxon>Enterobacteriaceae</taxon>
        <taxon>Escherichia</taxon>
    </lineage>
</organism>
<dbReference type="EMBL" id="WTML01000080">
    <property type="protein sequence ID" value="MWK99111.1"/>
    <property type="molecule type" value="Genomic_DNA"/>
</dbReference>
<name>A0A6D0DNT7_ECOLX</name>
<dbReference type="InterPro" id="IPR017740">
    <property type="entry name" value="TssA-like"/>
</dbReference>
<dbReference type="Pfam" id="PF06812">
    <property type="entry name" value="ImpA_N"/>
    <property type="match status" value="1"/>
</dbReference>
<reference evidence="4 5" key="1">
    <citation type="submission" date="2019-12" db="EMBL/GenBank/DDBJ databases">
        <title>Enteriobacteria Tanzani isolates_10432.</title>
        <authorList>
            <person name="Subbiah M."/>
            <person name="Call D."/>
        </authorList>
    </citation>
    <scope>NUCLEOTIDE SEQUENCE [LARGE SCALE GENOMIC DNA]</scope>
    <source>
        <strain evidence="3 4">10432wG7</strain>
        <strain evidence="2 5">10432wG8</strain>
    </source>
</reference>
<comment type="caution">
    <text evidence="3">The sequence shown here is derived from an EMBL/GenBank/DDBJ whole genome shotgun (WGS) entry which is preliminary data.</text>
</comment>
<proteinExistence type="predicted"/>
<protein>
    <submittedName>
        <fullName evidence="3">Cytoplasmic protein</fullName>
    </submittedName>
</protein>
<gene>
    <name evidence="3" type="ORF">GQM13_24860</name>
    <name evidence="2" type="ORF">GQM21_18350</name>
</gene>
<dbReference type="PANTHER" id="PTHR37951">
    <property type="entry name" value="CYTOPLASMIC PROTEIN-RELATED"/>
    <property type="match status" value="1"/>
</dbReference>
<evidence type="ECO:0000313" key="2">
    <source>
        <dbReference type="EMBL" id="MWK99111.1"/>
    </source>
</evidence>
<evidence type="ECO:0000313" key="3">
    <source>
        <dbReference type="EMBL" id="MWL06629.1"/>
    </source>
</evidence>
<dbReference type="EMBL" id="WTMQ01000018">
    <property type="protein sequence ID" value="MWL06629.1"/>
    <property type="molecule type" value="Genomic_DNA"/>
</dbReference>
<dbReference type="AlphaFoldDB" id="A0A6D0DNT7"/>
<dbReference type="InterPro" id="IPR010657">
    <property type="entry name" value="ImpA_N"/>
</dbReference>
<evidence type="ECO:0000313" key="4">
    <source>
        <dbReference type="Proteomes" id="UP000430081"/>
    </source>
</evidence>
<accession>A0A6D0DNT7</accession>